<feature type="transmembrane region" description="Helical" evidence="10">
    <location>
        <begin position="218"/>
        <end position="237"/>
    </location>
</feature>
<feature type="domain" description="Type II secretion system protein GspF" evidence="11">
    <location>
        <begin position="70"/>
        <end position="192"/>
    </location>
</feature>
<evidence type="ECO:0000256" key="6">
    <source>
        <dbReference type="ARBA" id="ARBA00022692"/>
    </source>
</evidence>
<keyword evidence="3 9" id="KW-0813">Transport</keyword>
<dbReference type="PANTHER" id="PTHR30012">
    <property type="entry name" value="GENERAL SECRETION PATHWAY PROTEIN"/>
    <property type="match status" value="1"/>
</dbReference>
<accession>A0A1Y4FZA1</accession>
<keyword evidence="7 10" id="KW-1133">Transmembrane helix</keyword>
<comment type="subcellular location">
    <subcellularLocation>
        <location evidence="1">Cell inner membrane</location>
        <topology evidence="1">Multi-pass membrane protein</topology>
    </subcellularLocation>
    <subcellularLocation>
        <location evidence="9">Cell membrane</location>
        <topology evidence="9">Multi-pass membrane protein</topology>
    </subcellularLocation>
</comment>
<keyword evidence="6 9" id="KW-0812">Transmembrane</keyword>
<evidence type="ECO:0000256" key="5">
    <source>
        <dbReference type="ARBA" id="ARBA00022519"/>
    </source>
</evidence>
<sequence length="402" mass="43521">MPTFTYTGLSVTGDKVSGVVEAYDEIEAMEQARDLCRIVQSVKQVREGKNILTTDITKPRAKPKQLAIMCSQFAIILQAGLSIARAVSLVADQTTDKYLHRVLAEVATDVASGHGLADSFENKGPELPRVFVETVRAGEESGHLPESFERLHKYYDKRAKVGAKVASALTYPIFVLIIAVVVVAVMMVMVIPAIAGMVSSLGTDMPAITQFLIDASNWVSANWLIVLIVIVLAAVGAKLSSTTEAGKTLLAKAKLRMPVLGVVGEFSGASQFANTMSTLIAAGLPMTRAVAVTGRVLGNYVLSREVGRMEAGLEEGRTLGECMEQCRYFPRTLIEMCSVGEQTGELEATLETMGEFYDNETQRVTDRALSLMEPTLLVLMAVFAGFIVIALYLPLFTMYANM</sequence>
<feature type="domain" description="Type II secretion system protein GspF" evidence="11">
    <location>
        <begin position="272"/>
        <end position="394"/>
    </location>
</feature>
<organism evidence="12 13">
    <name type="scientific">Gordonibacter urolithinfaciens</name>
    <dbReference type="NCBI Taxonomy" id="1335613"/>
    <lineage>
        <taxon>Bacteria</taxon>
        <taxon>Bacillati</taxon>
        <taxon>Actinomycetota</taxon>
        <taxon>Coriobacteriia</taxon>
        <taxon>Eggerthellales</taxon>
        <taxon>Eggerthellaceae</taxon>
        <taxon>Gordonibacter</taxon>
    </lineage>
</organism>
<feature type="transmembrane region" description="Helical" evidence="10">
    <location>
        <begin position="376"/>
        <end position="400"/>
    </location>
</feature>
<dbReference type="InterPro" id="IPR001992">
    <property type="entry name" value="T2SS_GspF/T4SS_PilC_CS"/>
</dbReference>
<evidence type="ECO:0000256" key="9">
    <source>
        <dbReference type="RuleBase" id="RU003923"/>
    </source>
</evidence>
<dbReference type="FunFam" id="1.20.81.30:FF:000001">
    <property type="entry name" value="Type II secretion system protein F"/>
    <property type="match status" value="1"/>
</dbReference>
<dbReference type="PANTHER" id="PTHR30012:SF0">
    <property type="entry name" value="TYPE II SECRETION SYSTEM PROTEIN F-RELATED"/>
    <property type="match status" value="1"/>
</dbReference>
<evidence type="ECO:0000259" key="11">
    <source>
        <dbReference type="Pfam" id="PF00482"/>
    </source>
</evidence>
<dbReference type="RefSeq" id="WP_087191182.1">
    <property type="nucleotide sequence ID" value="NZ_CP168029.1"/>
</dbReference>
<dbReference type="AlphaFoldDB" id="A0A1Y4FZA1"/>
<dbReference type="EMBL" id="QIBW01000001">
    <property type="protein sequence ID" value="ROT92040.1"/>
    <property type="molecule type" value="Genomic_DNA"/>
</dbReference>
<dbReference type="GO" id="GO:0005886">
    <property type="term" value="C:plasma membrane"/>
    <property type="evidence" value="ECO:0007669"/>
    <property type="project" value="UniProtKB-SubCell"/>
</dbReference>
<feature type="transmembrane region" description="Helical" evidence="10">
    <location>
        <begin position="173"/>
        <end position="198"/>
    </location>
</feature>
<evidence type="ECO:0000256" key="4">
    <source>
        <dbReference type="ARBA" id="ARBA00022475"/>
    </source>
</evidence>
<keyword evidence="4" id="KW-1003">Cell membrane</keyword>
<dbReference type="PROSITE" id="PS00874">
    <property type="entry name" value="T2SP_F"/>
    <property type="match status" value="1"/>
</dbReference>
<evidence type="ECO:0000256" key="1">
    <source>
        <dbReference type="ARBA" id="ARBA00004429"/>
    </source>
</evidence>
<dbReference type="InterPro" id="IPR003004">
    <property type="entry name" value="GspF/PilC"/>
</dbReference>
<evidence type="ECO:0000256" key="10">
    <source>
        <dbReference type="SAM" id="Phobius"/>
    </source>
</evidence>
<dbReference type="InterPro" id="IPR042094">
    <property type="entry name" value="T2SS_GspF_sf"/>
</dbReference>
<evidence type="ECO:0000256" key="2">
    <source>
        <dbReference type="ARBA" id="ARBA00005745"/>
    </source>
</evidence>
<reference evidence="13" key="1">
    <citation type="submission" date="2018-05" db="EMBL/GenBank/DDBJ databases">
        <title>Genome Sequencing of selected type strains of the family Eggerthellaceae.</title>
        <authorList>
            <person name="Danylec N."/>
            <person name="Stoll D.A."/>
            <person name="Doetsch A."/>
            <person name="Huch M."/>
        </authorList>
    </citation>
    <scope>NUCLEOTIDE SEQUENCE [LARGE SCALE GENOMIC DNA]</scope>
    <source>
        <strain evidence="13">DSM 27213</strain>
    </source>
</reference>
<keyword evidence="5" id="KW-0997">Cell inner membrane</keyword>
<evidence type="ECO:0000256" key="7">
    <source>
        <dbReference type="ARBA" id="ARBA00022989"/>
    </source>
</evidence>
<evidence type="ECO:0000313" key="13">
    <source>
        <dbReference type="Proteomes" id="UP000285258"/>
    </source>
</evidence>
<comment type="similarity">
    <text evidence="2 9">Belongs to the GSP F family.</text>
</comment>
<evidence type="ECO:0000256" key="8">
    <source>
        <dbReference type="ARBA" id="ARBA00023136"/>
    </source>
</evidence>
<dbReference type="Gene3D" id="1.20.81.30">
    <property type="entry name" value="Type II secretion system (T2SS), domain F"/>
    <property type="match status" value="2"/>
</dbReference>
<name>A0A1Y4FZA1_9ACTN</name>
<evidence type="ECO:0000313" key="12">
    <source>
        <dbReference type="EMBL" id="ROT92040.1"/>
    </source>
</evidence>
<dbReference type="Pfam" id="PF00482">
    <property type="entry name" value="T2SSF"/>
    <property type="match status" value="2"/>
</dbReference>
<dbReference type="PRINTS" id="PR00812">
    <property type="entry name" value="BCTERIALGSPF"/>
</dbReference>
<comment type="caution">
    <text evidence="12">The sequence shown here is derived from an EMBL/GenBank/DDBJ whole genome shotgun (WGS) entry which is preliminary data.</text>
</comment>
<gene>
    <name evidence="12" type="ORF">DMP12_00585</name>
</gene>
<dbReference type="Proteomes" id="UP000285258">
    <property type="component" value="Unassembled WGS sequence"/>
</dbReference>
<proteinExistence type="inferred from homology"/>
<protein>
    <submittedName>
        <fullName evidence="12">Type II secretion system F family protein</fullName>
    </submittedName>
</protein>
<keyword evidence="8 10" id="KW-0472">Membrane</keyword>
<evidence type="ECO:0000256" key="3">
    <source>
        <dbReference type="ARBA" id="ARBA00022448"/>
    </source>
</evidence>
<dbReference type="GO" id="GO:0009306">
    <property type="term" value="P:protein secretion"/>
    <property type="evidence" value="ECO:0007669"/>
    <property type="project" value="InterPro"/>
</dbReference>
<dbReference type="InterPro" id="IPR018076">
    <property type="entry name" value="T2SS_GspF_dom"/>
</dbReference>